<evidence type="ECO:0000313" key="3">
    <source>
        <dbReference type="EMBL" id="OXN01181.1"/>
    </source>
</evidence>
<keyword evidence="2" id="KW-0472">Membrane</keyword>
<organism evidence="3 4">
    <name type="scientific">Bifidobacterium vansinderenii</name>
    <dbReference type="NCBI Taxonomy" id="1984871"/>
    <lineage>
        <taxon>Bacteria</taxon>
        <taxon>Bacillati</taxon>
        <taxon>Actinomycetota</taxon>
        <taxon>Actinomycetes</taxon>
        <taxon>Bifidobacteriales</taxon>
        <taxon>Bifidobacteriaceae</taxon>
        <taxon>Bifidobacterium</taxon>
    </lineage>
</organism>
<protein>
    <recommendedName>
        <fullName evidence="5">M-like protein Szp3</fullName>
    </recommendedName>
</protein>
<evidence type="ECO:0008006" key="5">
    <source>
        <dbReference type="Google" id="ProtNLM"/>
    </source>
</evidence>
<dbReference type="EMBL" id="NEWD01000005">
    <property type="protein sequence ID" value="OXN01181.1"/>
    <property type="molecule type" value="Genomic_DNA"/>
</dbReference>
<gene>
    <name evidence="3" type="ORF">Tam10B_0579</name>
</gene>
<feature type="compositionally biased region" description="Basic and acidic residues" evidence="1">
    <location>
        <begin position="167"/>
        <end position="180"/>
    </location>
</feature>
<name>A0A229VZZ9_9BIFI</name>
<evidence type="ECO:0000256" key="1">
    <source>
        <dbReference type="SAM" id="MobiDB-lite"/>
    </source>
</evidence>
<keyword evidence="2" id="KW-0812">Transmembrane</keyword>
<feature type="region of interest" description="Disordered" evidence="1">
    <location>
        <begin position="158"/>
        <end position="180"/>
    </location>
</feature>
<dbReference type="RefSeq" id="WP_093959773.1">
    <property type="nucleotide sequence ID" value="NZ_NEWD01000005.1"/>
</dbReference>
<keyword evidence="4" id="KW-1185">Reference proteome</keyword>
<dbReference type="Proteomes" id="UP000215433">
    <property type="component" value="Unassembled WGS sequence"/>
</dbReference>
<evidence type="ECO:0000313" key="4">
    <source>
        <dbReference type="Proteomes" id="UP000215433"/>
    </source>
</evidence>
<reference evidence="3 4" key="1">
    <citation type="submission" date="2017-05" db="EMBL/GenBank/DDBJ databases">
        <title>Bifidobacterium vansinderenii sp. nov.</title>
        <authorList>
            <person name="Lugli G.A."/>
            <person name="Duranti S."/>
            <person name="Mangifesta M."/>
        </authorList>
    </citation>
    <scope>NUCLEOTIDE SEQUENCE [LARGE SCALE GENOMIC DNA]</scope>
    <source>
        <strain evidence="3 4">Tam10B</strain>
    </source>
</reference>
<comment type="caution">
    <text evidence="3">The sequence shown here is derived from an EMBL/GenBank/DDBJ whole genome shotgun (WGS) entry which is preliminary data.</text>
</comment>
<accession>A0A229VZZ9</accession>
<feature type="transmembrane region" description="Helical" evidence="2">
    <location>
        <begin position="63"/>
        <end position="85"/>
    </location>
</feature>
<dbReference type="OrthoDB" id="3229207at2"/>
<proteinExistence type="predicted"/>
<evidence type="ECO:0000256" key="2">
    <source>
        <dbReference type="SAM" id="Phobius"/>
    </source>
</evidence>
<sequence length="277" mass="28966">MAEEYNWPIDELRAGNGGSVSRGPSVFSFPSTTSTGDTPLLDPSALAARAGNSAFDDNPGRKATVVLTSVAVVIALAAGGGFAFLQHRDSTQSAFDSCQQSVSIYQQNTERLKKTVKSVEPATQVAADAVADPATLDALQKALSDTQNVPQITNDCNPSAAASQNKAVDEKITKQTRDLGTKNENVLDASDAVMASKSAKEAGEARQALKDQLTDVQTFFSTAGAKADPSVRAQLSDALNQAQQLLTTDQIMSPTVYQNASSALQAAVDKVNQSVLG</sequence>
<dbReference type="AlphaFoldDB" id="A0A229VZZ9"/>
<keyword evidence="2" id="KW-1133">Transmembrane helix</keyword>